<dbReference type="PANTHER" id="PTHR10071:SF281">
    <property type="entry name" value="BOX A-BINDING FACTOR-RELATED"/>
    <property type="match status" value="1"/>
</dbReference>
<evidence type="ECO:0000256" key="8">
    <source>
        <dbReference type="SAM" id="MobiDB-lite"/>
    </source>
</evidence>
<dbReference type="AlphaFoldDB" id="A0AB34G4R4"/>
<keyword evidence="6" id="KW-0539">Nucleus</keyword>
<evidence type="ECO:0000313" key="10">
    <source>
        <dbReference type="EMBL" id="KAJ6446474.1"/>
    </source>
</evidence>
<dbReference type="SUPFAM" id="SSF57716">
    <property type="entry name" value="Glucocorticoid receptor-like (DNA-binding domain)"/>
    <property type="match status" value="1"/>
</dbReference>
<keyword evidence="4" id="KW-0862">Zinc</keyword>
<feature type="region of interest" description="Disordered" evidence="8">
    <location>
        <begin position="65"/>
        <end position="97"/>
    </location>
</feature>
<organism evidence="10 11">
    <name type="scientific">Purpureocillium lavendulum</name>
    <dbReference type="NCBI Taxonomy" id="1247861"/>
    <lineage>
        <taxon>Eukaryota</taxon>
        <taxon>Fungi</taxon>
        <taxon>Dikarya</taxon>
        <taxon>Ascomycota</taxon>
        <taxon>Pezizomycotina</taxon>
        <taxon>Sordariomycetes</taxon>
        <taxon>Hypocreomycetidae</taxon>
        <taxon>Hypocreales</taxon>
        <taxon>Ophiocordycipitaceae</taxon>
        <taxon>Purpureocillium</taxon>
    </lineage>
</organism>
<name>A0AB34G4R4_9HYPO</name>
<dbReference type="SUPFAM" id="SSF48371">
    <property type="entry name" value="ARM repeat"/>
    <property type="match status" value="1"/>
</dbReference>
<dbReference type="Proteomes" id="UP001163105">
    <property type="component" value="Unassembled WGS sequence"/>
</dbReference>
<dbReference type="GO" id="GO:0005634">
    <property type="term" value="C:nucleus"/>
    <property type="evidence" value="ECO:0007669"/>
    <property type="project" value="UniProtKB-SubCell"/>
</dbReference>
<dbReference type="PANTHER" id="PTHR10071">
    <property type="entry name" value="TRANSCRIPTION FACTOR GATA FAMILY MEMBER"/>
    <property type="match status" value="1"/>
</dbReference>
<dbReference type="GO" id="GO:0016829">
    <property type="term" value="F:lyase activity"/>
    <property type="evidence" value="ECO:0007669"/>
    <property type="project" value="UniProtKB-KW"/>
</dbReference>
<dbReference type="GO" id="GO:0008270">
    <property type="term" value="F:zinc ion binding"/>
    <property type="evidence" value="ECO:0007669"/>
    <property type="project" value="UniProtKB-KW"/>
</dbReference>
<dbReference type="Pfam" id="PF00320">
    <property type="entry name" value="GATA"/>
    <property type="match status" value="1"/>
</dbReference>
<dbReference type="PROSITE" id="PS50114">
    <property type="entry name" value="GATA_ZN_FINGER_2"/>
    <property type="match status" value="1"/>
</dbReference>
<keyword evidence="11" id="KW-1185">Reference proteome</keyword>
<gene>
    <name evidence="10" type="ORF">O9K51_01247</name>
</gene>
<evidence type="ECO:0000256" key="3">
    <source>
        <dbReference type="ARBA" id="ARBA00022771"/>
    </source>
</evidence>
<dbReference type="Gene3D" id="3.30.50.10">
    <property type="entry name" value="Erythroid Transcription Factor GATA-1, subunit A"/>
    <property type="match status" value="1"/>
</dbReference>
<keyword evidence="10" id="KW-0456">Lyase</keyword>
<evidence type="ECO:0000256" key="4">
    <source>
        <dbReference type="ARBA" id="ARBA00022833"/>
    </source>
</evidence>
<reference evidence="10" key="1">
    <citation type="submission" date="2023-01" db="EMBL/GenBank/DDBJ databases">
        <title>The growth and conidiation of Purpureocillium lavendulum are regulated by nitrogen source and histone H3K14 acetylation.</title>
        <authorList>
            <person name="Tang P."/>
            <person name="Han J."/>
            <person name="Zhang C."/>
            <person name="Tang P."/>
            <person name="Qi F."/>
            <person name="Zhang K."/>
            <person name="Liang L."/>
        </authorList>
    </citation>
    <scope>NUCLEOTIDE SEQUENCE</scope>
    <source>
        <strain evidence="10">YMF1.00683</strain>
    </source>
</reference>
<dbReference type="EMBL" id="JAQHRD010000001">
    <property type="protein sequence ID" value="KAJ6446474.1"/>
    <property type="molecule type" value="Genomic_DNA"/>
</dbReference>
<dbReference type="InterPro" id="IPR013088">
    <property type="entry name" value="Znf_NHR/GATA"/>
</dbReference>
<proteinExistence type="predicted"/>
<dbReference type="GO" id="GO:0000981">
    <property type="term" value="F:DNA-binding transcription factor activity, RNA polymerase II-specific"/>
    <property type="evidence" value="ECO:0007669"/>
    <property type="project" value="TreeGrafter"/>
</dbReference>
<evidence type="ECO:0000256" key="6">
    <source>
        <dbReference type="ARBA" id="ARBA00023242"/>
    </source>
</evidence>
<dbReference type="PRINTS" id="PR00619">
    <property type="entry name" value="GATAZNFINGER"/>
</dbReference>
<evidence type="ECO:0000256" key="5">
    <source>
        <dbReference type="ARBA" id="ARBA00023063"/>
    </source>
</evidence>
<keyword evidence="2" id="KW-0479">Metal-binding</keyword>
<feature type="compositionally biased region" description="Polar residues" evidence="8">
    <location>
        <begin position="73"/>
        <end position="86"/>
    </location>
</feature>
<comment type="subcellular location">
    <subcellularLocation>
        <location evidence="1">Nucleus</location>
    </subcellularLocation>
</comment>
<dbReference type="GO" id="GO:0000978">
    <property type="term" value="F:RNA polymerase II cis-regulatory region sequence-specific DNA binding"/>
    <property type="evidence" value="ECO:0007669"/>
    <property type="project" value="TreeGrafter"/>
</dbReference>
<keyword evidence="5" id="KW-0534">Nitrate assimilation</keyword>
<comment type="caution">
    <text evidence="10">The sequence shown here is derived from an EMBL/GenBank/DDBJ whole genome shotgun (WGS) entry which is preliminary data.</text>
</comment>
<dbReference type="CDD" id="cd00202">
    <property type="entry name" value="ZnF_GATA"/>
    <property type="match status" value="1"/>
</dbReference>
<dbReference type="InterPro" id="IPR011989">
    <property type="entry name" value="ARM-like"/>
</dbReference>
<keyword evidence="3 7" id="KW-0863">Zinc-finger</keyword>
<sequence>MSEIGPPFPPQLVCSNCRSTATPLWRKDDEDNLLCNACGLYAKLHGCPRPLTAKRGSTASAADAASANAAATLPSQRAGSPRQASPQPGPLAPEPSILDGLGSIDWPALQTAYGEATQVPVWLQQLQYSGPAGGKRAADALSKLSEHLVHQGTRWSATPHAVPFLLKLLVDTRTPDRHKIIGLLVRLAVGDPDDWQPENIDIMAWRTACGDEPDFELQSYDAVLNGVPVLKALALHDPVPSVQAMSAHALAWFPEAAGVASYNTLDLLWSVVDGRTGYAWVQASAVLAIGLLTAGVTALHPPEEQAAGHDDHTVARIRKLFQKQPASQLVTWASAKVLLNLGVEDSEAILAIARVAVNDQMHDGWRLMVPAGDDIPGASEEAVSDFRCRKTSDAASSTAVDAMAAALAKASGDVASSLAYETICMAFPAKLEDLPAFEQLQDKQQQVLRSLAGLGDSVWADAQLGGICTRYGLPGDCAAMRNYTDAATT</sequence>
<dbReference type="InterPro" id="IPR000679">
    <property type="entry name" value="Znf_GATA"/>
</dbReference>
<evidence type="ECO:0000259" key="9">
    <source>
        <dbReference type="PROSITE" id="PS50114"/>
    </source>
</evidence>
<evidence type="ECO:0000256" key="7">
    <source>
        <dbReference type="PROSITE-ProRule" id="PRU00094"/>
    </source>
</evidence>
<evidence type="ECO:0000313" key="11">
    <source>
        <dbReference type="Proteomes" id="UP001163105"/>
    </source>
</evidence>
<dbReference type="InterPro" id="IPR016024">
    <property type="entry name" value="ARM-type_fold"/>
</dbReference>
<dbReference type="InterPro" id="IPR039355">
    <property type="entry name" value="Transcription_factor_GATA"/>
</dbReference>
<evidence type="ECO:0000256" key="1">
    <source>
        <dbReference type="ARBA" id="ARBA00004123"/>
    </source>
</evidence>
<dbReference type="Gene3D" id="1.25.10.10">
    <property type="entry name" value="Leucine-rich Repeat Variant"/>
    <property type="match status" value="1"/>
</dbReference>
<feature type="domain" description="GATA-type" evidence="9">
    <location>
        <begin position="14"/>
        <end position="61"/>
    </location>
</feature>
<protein>
    <submittedName>
        <fullName evidence="10">PBS lyase HEAT domain-containing protein</fullName>
    </submittedName>
</protein>
<dbReference type="SMART" id="SM00401">
    <property type="entry name" value="ZnF_GATA"/>
    <property type="match status" value="1"/>
</dbReference>
<accession>A0AB34G4R4</accession>
<dbReference type="GO" id="GO:0045944">
    <property type="term" value="P:positive regulation of transcription by RNA polymerase II"/>
    <property type="evidence" value="ECO:0007669"/>
    <property type="project" value="TreeGrafter"/>
</dbReference>
<dbReference type="GO" id="GO:0000122">
    <property type="term" value="P:negative regulation of transcription by RNA polymerase II"/>
    <property type="evidence" value="ECO:0007669"/>
    <property type="project" value="TreeGrafter"/>
</dbReference>
<evidence type="ECO:0000256" key="2">
    <source>
        <dbReference type="ARBA" id="ARBA00022723"/>
    </source>
</evidence>